<dbReference type="PRINTS" id="PR00909">
    <property type="entry name" value="SPERMDNBNDNG"/>
</dbReference>
<dbReference type="GO" id="GO:0042597">
    <property type="term" value="C:periplasmic space"/>
    <property type="evidence" value="ECO:0007669"/>
    <property type="project" value="UniProtKB-SubCell"/>
</dbReference>
<dbReference type="GO" id="GO:0019808">
    <property type="term" value="F:polyamine binding"/>
    <property type="evidence" value="ECO:0007669"/>
    <property type="project" value="InterPro"/>
</dbReference>
<dbReference type="SUPFAM" id="SSF53850">
    <property type="entry name" value="Periplasmic binding protein-like II"/>
    <property type="match status" value="1"/>
</dbReference>
<keyword evidence="8" id="KW-1185">Reference proteome</keyword>
<evidence type="ECO:0000256" key="1">
    <source>
        <dbReference type="ARBA" id="ARBA00004418"/>
    </source>
</evidence>
<dbReference type="InterPro" id="IPR006059">
    <property type="entry name" value="SBP"/>
</dbReference>
<dbReference type="PANTHER" id="PTHR30222:SF18">
    <property type="entry name" value="BIFUNCTIONAL POLYHYDROXYBUTYRATE SYNTHASE _ ABC TRANSPORTER PERIPLASMIC BINDING PROTEIN-RELATED"/>
    <property type="match status" value="1"/>
</dbReference>
<feature type="chain" id="PRO_5039050407" evidence="6">
    <location>
        <begin position="25"/>
        <end position="401"/>
    </location>
</feature>
<evidence type="ECO:0000313" key="8">
    <source>
        <dbReference type="Proteomes" id="UP000619244"/>
    </source>
</evidence>
<proteinExistence type="predicted"/>
<dbReference type="AlphaFoldDB" id="A0A918U548"/>
<organism evidence="7 8">
    <name type="scientific">Streptomyces minutiscleroticus</name>
    <dbReference type="NCBI Taxonomy" id="68238"/>
    <lineage>
        <taxon>Bacteria</taxon>
        <taxon>Bacillati</taxon>
        <taxon>Actinomycetota</taxon>
        <taxon>Actinomycetes</taxon>
        <taxon>Kitasatosporales</taxon>
        <taxon>Streptomycetaceae</taxon>
        <taxon>Streptomyces</taxon>
    </lineage>
</organism>
<keyword evidence="2" id="KW-0813">Transport</keyword>
<dbReference type="PROSITE" id="PS51257">
    <property type="entry name" value="PROKAR_LIPOPROTEIN"/>
    <property type="match status" value="1"/>
</dbReference>
<dbReference type="Proteomes" id="UP000619244">
    <property type="component" value="Unassembled WGS sequence"/>
</dbReference>
<gene>
    <name evidence="7" type="ORF">GCM10010358_56890</name>
</gene>
<protein>
    <submittedName>
        <fullName evidence="7">Spermidine/putrescine ABC transporter substrate-binding protein</fullName>
    </submittedName>
</protein>
<evidence type="ECO:0000313" key="7">
    <source>
        <dbReference type="EMBL" id="GGX95791.1"/>
    </source>
</evidence>
<feature type="region of interest" description="Disordered" evidence="5">
    <location>
        <begin position="26"/>
        <end position="45"/>
    </location>
</feature>
<reference evidence="7" key="2">
    <citation type="submission" date="2020-09" db="EMBL/GenBank/DDBJ databases">
        <authorList>
            <person name="Sun Q."/>
            <person name="Ohkuma M."/>
        </authorList>
    </citation>
    <scope>NUCLEOTIDE SEQUENCE</scope>
    <source>
        <strain evidence="7">JCM 4790</strain>
    </source>
</reference>
<dbReference type="Pfam" id="PF13416">
    <property type="entry name" value="SBP_bac_8"/>
    <property type="match status" value="1"/>
</dbReference>
<dbReference type="InterPro" id="IPR001188">
    <property type="entry name" value="Sperm_putr-bd"/>
</dbReference>
<evidence type="ECO:0000256" key="4">
    <source>
        <dbReference type="ARBA" id="ARBA00022764"/>
    </source>
</evidence>
<name>A0A918U548_9ACTN</name>
<dbReference type="GO" id="GO:0015846">
    <property type="term" value="P:polyamine transport"/>
    <property type="evidence" value="ECO:0007669"/>
    <property type="project" value="InterPro"/>
</dbReference>
<accession>A0A918U548</accession>
<dbReference type="Gene3D" id="3.40.190.10">
    <property type="entry name" value="Periplasmic binding protein-like II"/>
    <property type="match status" value="2"/>
</dbReference>
<evidence type="ECO:0000256" key="5">
    <source>
        <dbReference type="SAM" id="MobiDB-lite"/>
    </source>
</evidence>
<evidence type="ECO:0000256" key="2">
    <source>
        <dbReference type="ARBA" id="ARBA00022448"/>
    </source>
</evidence>
<reference evidence="7" key="1">
    <citation type="journal article" date="2014" name="Int. J. Syst. Evol. Microbiol.">
        <title>Complete genome sequence of Corynebacterium casei LMG S-19264T (=DSM 44701T), isolated from a smear-ripened cheese.</title>
        <authorList>
            <consortium name="US DOE Joint Genome Institute (JGI-PGF)"/>
            <person name="Walter F."/>
            <person name="Albersmeier A."/>
            <person name="Kalinowski J."/>
            <person name="Ruckert C."/>
        </authorList>
    </citation>
    <scope>NUCLEOTIDE SEQUENCE</scope>
    <source>
        <strain evidence="7">JCM 4790</strain>
    </source>
</reference>
<dbReference type="RefSeq" id="WP_190193174.1">
    <property type="nucleotide sequence ID" value="NZ_BMVU01000035.1"/>
</dbReference>
<dbReference type="CDD" id="cd13588">
    <property type="entry name" value="PBP2_polyamine_1"/>
    <property type="match status" value="1"/>
</dbReference>
<evidence type="ECO:0000256" key="6">
    <source>
        <dbReference type="SAM" id="SignalP"/>
    </source>
</evidence>
<dbReference type="PANTHER" id="PTHR30222">
    <property type="entry name" value="SPERMIDINE/PUTRESCINE-BINDING PERIPLASMIC PROTEIN"/>
    <property type="match status" value="1"/>
</dbReference>
<feature type="signal peptide" evidence="6">
    <location>
        <begin position="1"/>
        <end position="24"/>
    </location>
</feature>
<dbReference type="EMBL" id="BMVU01000035">
    <property type="protein sequence ID" value="GGX95791.1"/>
    <property type="molecule type" value="Genomic_DNA"/>
</dbReference>
<keyword evidence="3 6" id="KW-0732">Signal</keyword>
<comment type="subcellular location">
    <subcellularLocation>
        <location evidence="1">Periplasm</location>
    </subcellularLocation>
</comment>
<comment type="caution">
    <text evidence="7">The sequence shown here is derived from an EMBL/GenBank/DDBJ whole genome shotgun (WGS) entry which is preliminary data.</text>
</comment>
<sequence>MRLNRSVKAAVAVGALLLVTACGSSDDEGGSPSAQSGLNPPDLKAQSKLGRTEGQVNLINWAGYVEDGSNDPKVDWVSDFEKETGCQVNSKVAASSDEMVKLMKTGQYDAVSASGDASLRLIASGDAAPVNTDLVPNYKDVFGGLKNQEWNSVDGTAYGIPHGRGANLLMYNTEKVKPAPDSWSVVFDGASKYKGKVTAYDSPIYIADAALYLKATRPDLKIENPYALDQKQFDAAVDLLKKQNENVGEYWGDYLKEVSAFKSGDSVVGTTWQVIANLAEDEGAKVEAVVPKEGSTGWSDTWMLSAKAKHPNCAYKWMDWIISPKANAQVAEYFGEAPANSKACDLTSVKDWCETYHAADEDYWKNTAFWNTPIEQCLDGRTDTKCVPYAKWVQAWTEIKG</sequence>
<keyword evidence="4" id="KW-0574">Periplasm</keyword>
<evidence type="ECO:0000256" key="3">
    <source>
        <dbReference type="ARBA" id="ARBA00022729"/>
    </source>
</evidence>